<name>A0A645D9X4_9ZZZZ</name>
<proteinExistence type="predicted"/>
<reference evidence="1" key="1">
    <citation type="submission" date="2019-08" db="EMBL/GenBank/DDBJ databases">
        <authorList>
            <person name="Kucharzyk K."/>
            <person name="Murdoch R.W."/>
            <person name="Higgins S."/>
            <person name="Loffler F."/>
        </authorList>
    </citation>
    <scope>NUCLEOTIDE SEQUENCE</scope>
</reference>
<organism evidence="1">
    <name type="scientific">bioreactor metagenome</name>
    <dbReference type="NCBI Taxonomy" id="1076179"/>
    <lineage>
        <taxon>unclassified sequences</taxon>
        <taxon>metagenomes</taxon>
        <taxon>ecological metagenomes</taxon>
    </lineage>
</organism>
<dbReference type="AlphaFoldDB" id="A0A645D9X4"/>
<dbReference type="EMBL" id="VSSQ01034165">
    <property type="protein sequence ID" value="MPM86015.1"/>
    <property type="molecule type" value="Genomic_DNA"/>
</dbReference>
<protein>
    <submittedName>
        <fullName evidence="1">Uncharacterized protein</fullName>
    </submittedName>
</protein>
<evidence type="ECO:0000313" key="1">
    <source>
        <dbReference type="EMBL" id="MPM86015.1"/>
    </source>
</evidence>
<gene>
    <name evidence="1" type="ORF">SDC9_133098</name>
</gene>
<sequence length="234" mass="24463">MHVLLFPVIEQHAAVQIIFAHVHAVPFKKSLYDTVAQFPQIAGENEVKVCGLGLRVPEKGGNAVISCGRHSCAHVVHVGDTLIHDLAAGDVGDIRPVPLPTQNAASGGCGGPLGGGCPLVSVGNRHSVLPFCRAVVGGGDGGGLFRKAPVDGHGRQRQRFPHGGAGAVESEKGNVEVPQAKRGSDALIQKVPRKNIIQIAGVQLRLIQGGLHHLLLHAGLGLFPGFFPEKRVLV</sequence>
<accession>A0A645D9X4</accession>
<comment type="caution">
    <text evidence="1">The sequence shown here is derived from an EMBL/GenBank/DDBJ whole genome shotgun (WGS) entry which is preliminary data.</text>
</comment>